<dbReference type="PANTHER" id="PTHR43408">
    <property type="entry name" value="FMN REDUCTASE (NADPH)"/>
    <property type="match status" value="1"/>
</dbReference>
<keyword evidence="6" id="KW-1185">Reference proteome</keyword>
<keyword evidence="2" id="KW-0288">FMN</keyword>
<evidence type="ECO:0000313" key="5">
    <source>
        <dbReference type="EMBL" id="SCF24306.1"/>
    </source>
</evidence>
<dbReference type="EMBL" id="LT607413">
    <property type="protein sequence ID" value="SCF24306.1"/>
    <property type="molecule type" value="Genomic_DNA"/>
</dbReference>
<keyword evidence="1" id="KW-0285">Flavoprotein</keyword>
<dbReference type="InterPro" id="IPR029039">
    <property type="entry name" value="Flavoprotein-like_sf"/>
</dbReference>
<evidence type="ECO:0000259" key="4">
    <source>
        <dbReference type="Pfam" id="PF03358"/>
    </source>
</evidence>
<gene>
    <name evidence="5" type="ORF">GA0070618_4383</name>
</gene>
<evidence type="ECO:0000256" key="2">
    <source>
        <dbReference type="ARBA" id="ARBA00022643"/>
    </source>
</evidence>
<dbReference type="SUPFAM" id="SSF52218">
    <property type="entry name" value="Flavoproteins"/>
    <property type="match status" value="1"/>
</dbReference>
<reference evidence="6" key="1">
    <citation type="submission" date="2016-06" db="EMBL/GenBank/DDBJ databases">
        <authorList>
            <person name="Varghese N."/>
            <person name="Submissions Spin"/>
        </authorList>
    </citation>
    <scope>NUCLEOTIDE SEQUENCE [LARGE SCALE GENOMIC DNA]</scope>
    <source>
        <strain evidence="6">DSM 43816</strain>
    </source>
</reference>
<dbReference type="InterPro" id="IPR005025">
    <property type="entry name" value="FMN_Rdtase-like_dom"/>
</dbReference>
<dbReference type="RefSeq" id="WP_088983299.1">
    <property type="nucleotide sequence ID" value="NZ_LT607413.1"/>
</dbReference>
<dbReference type="Gene3D" id="3.40.50.360">
    <property type="match status" value="1"/>
</dbReference>
<dbReference type="OrthoDB" id="1643408at2"/>
<feature type="domain" description="NADPH-dependent FMN reductase-like" evidence="4">
    <location>
        <begin position="8"/>
        <end position="140"/>
    </location>
</feature>
<evidence type="ECO:0000256" key="3">
    <source>
        <dbReference type="ARBA" id="ARBA00023002"/>
    </source>
</evidence>
<protein>
    <submittedName>
        <fullName evidence="5">FMN reductase</fullName>
    </submittedName>
</protein>
<sequence length="191" mass="19703">MTVTTVELIGNPRAGSRTRTLADAVVTELASHLERAGNPLSRPTVLDLAELVGVSFGPAAARPDAPVDDPFAPVRAARLLVVATPAYKGTYTGLLKIFLDQLGPGDLAGVIALPVAVAGAPAHADRTATSLRDLLSELGAEATIPPLTALESRLAAPVEAAAEWVAAHAGQLGELLARTPARGNLRLHHSR</sequence>
<dbReference type="Pfam" id="PF03358">
    <property type="entry name" value="FMN_red"/>
    <property type="match status" value="1"/>
</dbReference>
<keyword evidence="3" id="KW-0560">Oxidoreductase</keyword>
<dbReference type="InParanoid" id="A0A1C4YUH2"/>
<dbReference type="InterPro" id="IPR051814">
    <property type="entry name" value="NAD(P)H-dep_FMN_reductase"/>
</dbReference>
<dbReference type="Proteomes" id="UP000198253">
    <property type="component" value="Chromosome I"/>
</dbReference>
<dbReference type="GO" id="GO:0016491">
    <property type="term" value="F:oxidoreductase activity"/>
    <property type="evidence" value="ECO:0007669"/>
    <property type="project" value="UniProtKB-KW"/>
</dbReference>
<evidence type="ECO:0000313" key="6">
    <source>
        <dbReference type="Proteomes" id="UP000198253"/>
    </source>
</evidence>
<accession>A0A1C4YUH2</accession>
<organism evidence="5 6">
    <name type="scientific">Micromonospora echinospora</name>
    <name type="common">Micromonospora purpurea</name>
    <dbReference type="NCBI Taxonomy" id="1877"/>
    <lineage>
        <taxon>Bacteria</taxon>
        <taxon>Bacillati</taxon>
        <taxon>Actinomycetota</taxon>
        <taxon>Actinomycetes</taxon>
        <taxon>Micromonosporales</taxon>
        <taxon>Micromonosporaceae</taxon>
        <taxon>Micromonospora</taxon>
    </lineage>
</organism>
<evidence type="ECO:0000256" key="1">
    <source>
        <dbReference type="ARBA" id="ARBA00022630"/>
    </source>
</evidence>
<proteinExistence type="predicted"/>
<dbReference type="PANTHER" id="PTHR43408:SF2">
    <property type="entry name" value="FMN REDUCTASE (NADPH)"/>
    <property type="match status" value="1"/>
</dbReference>
<name>A0A1C4YUH2_MICEC</name>
<dbReference type="AlphaFoldDB" id="A0A1C4YUH2"/>